<evidence type="ECO:0000313" key="2">
    <source>
        <dbReference type="EMBL" id="TBU56915.1"/>
    </source>
</evidence>
<dbReference type="Gene3D" id="3.40.50.1820">
    <property type="entry name" value="alpha/beta hydrolase"/>
    <property type="match status" value="1"/>
</dbReference>
<dbReference type="AlphaFoldDB" id="A0A4Q9PRH4"/>
<dbReference type="Pfam" id="PF12697">
    <property type="entry name" value="Abhydrolase_6"/>
    <property type="match status" value="1"/>
</dbReference>
<protein>
    <recommendedName>
        <fullName evidence="1">AB hydrolase-1 domain-containing protein</fullName>
    </recommendedName>
</protein>
<evidence type="ECO:0000313" key="3">
    <source>
        <dbReference type="Proteomes" id="UP000292082"/>
    </source>
</evidence>
<dbReference type="EMBL" id="ML145144">
    <property type="protein sequence ID" value="TBU56915.1"/>
    <property type="molecule type" value="Genomic_DNA"/>
</dbReference>
<keyword evidence="3" id="KW-1185">Reference proteome</keyword>
<reference evidence="2 3" key="1">
    <citation type="submission" date="2019-01" db="EMBL/GenBank/DDBJ databases">
        <title>Draft genome sequences of three monokaryotic isolates of the white-rot basidiomycete fungus Dichomitus squalens.</title>
        <authorList>
            <consortium name="DOE Joint Genome Institute"/>
            <person name="Lopez S.C."/>
            <person name="Andreopoulos B."/>
            <person name="Pangilinan J."/>
            <person name="Lipzen A."/>
            <person name="Riley R."/>
            <person name="Ahrendt S."/>
            <person name="Ng V."/>
            <person name="Barry K."/>
            <person name="Daum C."/>
            <person name="Grigoriev I.V."/>
            <person name="Hilden K.S."/>
            <person name="Makela M.R."/>
            <person name="de Vries R.P."/>
        </authorList>
    </citation>
    <scope>NUCLEOTIDE SEQUENCE [LARGE SCALE GENOMIC DNA]</scope>
    <source>
        <strain evidence="2 3">CBS 464.89</strain>
    </source>
</reference>
<dbReference type="Proteomes" id="UP000292082">
    <property type="component" value="Unassembled WGS sequence"/>
</dbReference>
<dbReference type="InterPro" id="IPR029058">
    <property type="entry name" value="AB_hydrolase_fold"/>
</dbReference>
<organism evidence="2 3">
    <name type="scientific">Dichomitus squalens</name>
    <dbReference type="NCBI Taxonomy" id="114155"/>
    <lineage>
        <taxon>Eukaryota</taxon>
        <taxon>Fungi</taxon>
        <taxon>Dikarya</taxon>
        <taxon>Basidiomycota</taxon>
        <taxon>Agaricomycotina</taxon>
        <taxon>Agaricomycetes</taxon>
        <taxon>Polyporales</taxon>
        <taxon>Polyporaceae</taxon>
        <taxon>Dichomitus</taxon>
    </lineage>
</organism>
<name>A0A4Q9PRH4_9APHY</name>
<accession>A0A4Q9PRH4</accession>
<feature type="domain" description="AB hydrolase-1" evidence="1">
    <location>
        <begin position="25"/>
        <end position="343"/>
    </location>
</feature>
<dbReference type="SUPFAM" id="SSF53474">
    <property type="entry name" value="alpha/beta-Hydrolases"/>
    <property type="match status" value="1"/>
</dbReference>
<gene>
    <name evidence="2" type="ORF">BD310DRAFT_930524</name>
</gene>
<evidence type="ECO:0000259" key="1">
    <source>
        <dbReference type="Pfam" id="PF12697"/>
    </source>
</evidence>
<proteinExistence type="predicted"/>
<dbReference type="InterPro" id="IPR000073">
    <property type="entry name" value="AB_hydrolase_1"/>
</dbReference>
<sequence>MANTSGLHIFADSGVPTDTADHTTLVILHGSTIHSGNFTRLLPLGKARHARIVLVNRRDYPGAVPYTESEQLLLSDAHSDDEVIKSNLALFMKQRAQELLGFLVELVQAGGVTPAEPIRNKGGIVVAGWSLGQAWMTALLAHASSSPASSSLREYIRRVVLYDPPSFLFGYPRPSDPYDPFLQSAAEYGDPQKILDWVSGYFDHGPTVDTLVRRIPSTSPRPTLRTIPLEELPRMVHPPPGQDGGSDHFLVVNGHRVGFFRGFWQDALRVSPESTEDASEEWRDVEVRLVYCDRSTWECVHAAWHTEIEQEEAQKTGLPIRKLFLTRIRGGNHFVHWDYPEETLVSMLDEEAVVTVGSRLA</sequence>